<keyword evidence="1" id="KW-0732">Signal</keyword>
<dbReference type="EMBL" id="DXBX01000022">
    <property type="protein sequence ID" value="HIZ32442.1"/>
    <property type="molecule type" value="Genomic_DNA"/>
</dbReference>
<dbReference type="PROSITE" id="PS51257">
    <property type="entry name" value="PROKAR_LIPOPROTEIN"/>
    <property type="match status" value="1"/>
</dbReference>
<feature type="chain" id="PRO_5038604669" evidence="1">
    <location>
        <begin position="23"/>
        <end position="183"/>
    </location>
</feature>
<gene>
    <name evidence="2" type="ORF">H9814_02680</name>
</gene>
<reference evidence="2" key="2">
    <citation type="submission" date="2021-04" db="EMBL/GenBank/DDBJ databases">
        <authorList>
            <person name="Gilroy R."/>
        </authorList>
    </citation>
    <scope>NUCLEOTIDE SEQUENCE</scope>
    <source>
        <strain evidence="2">ChiHjej9B8-1298</strain>
    </source>
</reference>
<proteinExistence type="predicted"/>
<evidence type="ECO:0000256" key="1">
    <source>
        <dbReference type="SAM" id="SignalP"/>
    </source>
</evidence>
<accession>A0A9D2E7X2</accession>
<evidence type="ECO:0000313" key="3">
    <source>
        <dbReference type="Proteomes" id="UP000824028"/>
    </source>
</evidence>
<protein>
    <submittedName>
        <fullName evidence="2">DUF4738 domain-containing protein</fullName>
    </submittedName>
</protein>
<evidence type="ECO:0000313" key="2">
    <source>
        <dbReference type="EMBL" id="HIZ32442.1"/>
    </source>
</evidence>
<dbReference type="InterPro" id="IPR031762">
    <property type="entry name" value="DUF4738"/>
</dbReference>
<reference evidence="2" key="1">
    <citation type="journal article" date="2021" name="PeerJ">
        <title>Extensive microbial diversity within the chicken gut microbiome revealed by metagenomics and culture.</title>
        <authorList>
            <person name="Gilroy R."/>
            <person name="Ravi A."/>
            <person name="Getino M."/>
            <person name="Pursley I."/>
            <person name="Horton D.L."/>
            <person name="Alikhan N.F."/>
            <person name="Baker D."/>
            <person name="Gharbi K."/>
            <person name="Hall N."/>
            <person name="Watson M."/>
            <person name="Adriaenssens E.M."/>
            <person name="Foster-Nyarko E."/>
            <person name="Jarju S."/>
            <person name="Secka A."/>
            <person name="Antonio M."/>
            <person name="Oren A."/>
            <person name="Chaudhuri R.R."/>
            <person name="La Ragione R."/>
            <person name="Hildebrand F."/>
            <person name="Pallen M.J."/>
        </authorList>
    </citation>
    <scope>NUCLEOTIDE SEQUENCE</scope>
    <source>
        <strain evidence="2">ChiHjej9B8-1298</strain>
    </source>
</reference>
<feature type="signal peptide" evidence="1">
    <location>
        <begin position="1"/>
        <end position="22"/>
    </location>
</feature>
<organism evidence="2 3">
    <name type="scientific">Candidatus Bacteroides merdigallinarum</name>
    <dbReference type="NCBI Taxonomy" id="2838473"/>
    <lineage>
        <taxon>Bacteria</taxon>
        <taxon>Pseudomonadati</taxon>
        <taxon>Bacteroidota</taxon>
        <taxon>Bacteroidia</taxon>
        <taxon>Bacteroidales</taxon>
        <taxon>Bacteroidaceae</taxon>
        <taxon>Bacteroides</taxon>
    </lineage>
</organism>
<sequence>MKISTCLCLLGFLACLSCKSDAKSGEAERTDLHVVAKPDMQDKSSERMPISDVTTRFRFRGKPCEAQVFRTPDETLPRVKDEEGNEYVDNRITLRITSEGKTLVDRSFTKDNFASVVEPRFLQHSIFEGLVYDTVTSQGVVFAASVSYPQSDLYVPIRLTLTSGGHIAMETEDLLDTYTDGGE</sequence>
<name>A0A9D2E7X2_9BACE</name>
<dbReference type="Pfam" id="PF15889">
    <property type="entry name" value="DUF4738"/>
    <property type="match status" value="1"/>
</dbReference>
<dbReference type="Gene3D" id="2.40.128.510">
    <property type="entry name" value="Protein of unknown function DUF4738"/>
    <property type="match status" value="1"/>
</dbReference>
<dbReference type="AlphaFoldDB" id="A0A9D2E7X2"/>
<comment type="caution">
    <text evidence="2">The sequence shown here is derived from an EMBL/GenBank/DDBJ whole genome shotgun (WGS) entry which is preliminary data.</text>
</comment>
<dbReference type="Proteomes" id="UP000824028">
    <property type="component" value="Unassembled WGS sequence"/>
</dbReference>